<sequence>MLLRIALQSRSGTVPVVLDGGGGENWVLARDENDLAKLEKLLLDRAAAKANWAAPFTALSAIATRSFAHLSWGREPVPSAIIAVITMALAIIVIWQNYAAAGLAIAAIGAFMASFSAASGRLKSALYGEGELEFFPQKINIMVDVLAIVSLVFVLGLSNFSDAAIPVIVIGLLQLAARDASARAAPFWNDRALHLAAFAICTVYGGLSGALIILGLAALAQCLWLPNLTKDNAGIKGAL</sequence>
<comment type="caution">
    <text evidence="2">The sequence shown here is derived from an EMBL/GenBank/DDBJ whole genome shotgun (WGS) entry which is preliminary data.</text>
</comment>
<dbReference type="RefSeq" id="WP_142788829.1">
    <property type="nucleotide sequence ID" value="NZ_VHJK01000001.1"/>
</dbReference>
<accession>A0A547PEK1</accession>
<keyword evidence="1" id="KW-1133">Transmembrane helix</keyword>
<dbReference type="AlphaFoldDB" id="A0A547PEK1"/>
<evidence type="ECO:0000256" key="1">
    <source>
        <dbReference type="SAM" id="Phobius"/>
    </source>
</evidence>
<dbReference type="EMBL" id="VHJK01000001">
    <property type="protein sequence ID" value="TRD12557.1"/>
    <property type="molecule type" value="Genomic_DNA"/>
</dbReference>
<dbReference type="Proteomes" id="UP000316343">
    <property type="component" value="Unassembled WGS sequence"/>
</dbReference>
<proteinExistence type="predicted"/>
<gene>
    <name evidence="2" type="ORF">FGU71_12245</name>
</gene>
<keyword evidence="1" id="KW-0812">Transmembrane</keyword>
<evidence type="ECO:0000313" key="3">
    <source>
        <dbReference type="Proteomes" id="UP000316343"/>
    </source>
</evidence>
<feature type="transmembrane region" description="Helical" evidence="1">
    <location>
        <begin position="101"/>
        <end position="118"/>
    </location>
</feature>
<reference evidence="2 3" key="1">
    <citation type="submission" date="2019-06" db="EMBL/GenBank/DDBJ databases">
        <title>Erythrobacter insulae sp. nov., isolated from a tidal flat.</title>
        <authorList>
            <person name="Yoon J.-H."/>
        </authorList>
    </citation>
    <scope>NUCLEOTIDE SEQUENCE [LARGE SCALE GENOMIC DNA]</scope>
    <source>
        <strain evidence="2 3">JBTF-M21</strain>
    </source>
</reference>
<name>A0A547PEK1_9SPHN</name>
<evidence type="ECO:0000313" key="2">
    <source>
        <dbReference type="EMBL" id="TRD12557.1"/>
    </source>
</evidence>
<feature type="transmembrane region" description="Helical" evidence="1">
    <location>
        <begin position="192"/>
        <end position="220"/>
    </location>
</feature>
<protein>
    <submittedName>
        <fullName evidence="2">Uncharacterized protein</fullName>
    </submittedName>
</protein>
<keyword evidence="3" id="KW-1185">Reference proteome</keyword>
<feature type="transmembrane region" description="Helical" evidence="1">
    <location>
        <begin position="77"/>
        <end position="95"/>
    </location>
</feature>
<keyword evidence="1" id="KW-0472">Membrane</keyword>
<organism evidence="2 3">
    <name type="scientific">Erythrobacter insulae</name>
    <dbReference type="NCBI Taxonomy" id="2584124"/>
    <lineage>
        <taxon>Bacteria</taxon>
        <taxon>Pseudomonadati</taxon>
        <taxon>Pseudomonadota</taxon>
        <taxon>Alphaproteobacteria</taxon>
        <taxon>Sphingomonadales</taxon>
        <taxon>Erythrobacteraceae</taxon>
        <taxon>Erythrobacter/Porphyrobacter group</taxon>
        <taxon>Erythrobacter</taxon>
    </lineage>
</organism>